<feature type="domain" description="Polymerase/histidinol phosphatase N-terminal" evidence="7">
    <location>
        <begin position="5"/>
        <end position="72"/>
    </location>
</feature>
<dbReference type="Pfam" id="PF17657">
    <property type="entry name" value="DNA_pol3_finger"/>
    <property type="match status" value="1"/>
</dbReference>
<dbReference type="InterPro" id="IPR040982">
    <property type="entry name" value="DNA_pol3_finger"/>
</dbReference>
<name>A0A2A6E407_9BACL</name>
<evidence type="ECO:0000256" key="4">
    <source>
        <dbReference type="ARBA" id="ARBA00022705"/>
    </source>
</evidence>
<accession>A0A2A6E407</accession>
<dbReference type="Pfam" id="PF07733">
    <property type="entry name" value="DNA_pol3_alpha"/>
    <property type="match status" value="1"/>
</dbReference>
<evidence type="ECO:0000256" key="5">
    <source>
        <dbReference type="ARBA" id="ARBA00022932"/>
    </source>
</evidence>
<dbReference type="Proteomes" id="UP000243688">
    <property type="component" value="Unassembled WGS sequence"/>
</dbReference>
<dbReference type="GO" id="GO:0006260">
    <property type="term" value="P:DNA replication"/>
    <property type="evidence" value="ECO:0007669"/>
    <property type="project" value="UniProtKB-KW"/>
</dbReference>
<dbReference type="SUPFAM" id="SSF89550">
    <property type="entry name" value="PHP domain-like"/>
    <property type="match status" value="1"/>
</dbReference>
<dbReference type="InterPro" id="IPR016195">
    <property type="entry name" value="Pol/histidinol_Pase-like"/>
</dbReference>
<dbReference type="CDD" id="cd04485">
    <property type="entry name" value="DnaE_OBF"/>
    <property type="match status" value="1"/>
</dbReference>
<dbReference type="EC" id="2.7.7.7" evidence="1"/>
<comment type="caution">
    <text evidence="8">The sequence shown here is derived from an EMBL/GenBank/DDBJ whole genome shotgun (WGS) entry which is preliminary data.</text>
</comment>
<proteinExistence type="predicted"/>
<dbReference type="GO" id="GO:0003887">
    <property type="term" value="F:DNA-directed DNA polymerase activity"/>
    <property type="evidence" value="ECO:0007669"/>
    <property type="project" value="UniProtKB-KW"/>
</dbReference>
<keyword evidence="2" id="KW-0808">Transferase</keyword>
<gene>
    <name evidence="8" type="ORF">BLM47_01595</name>
</gene>
<keyword evidence="5" id="KW-0239">DNA-directed DNA polymerase</keyword>
<dbReference type="NCBIfam" id="NF004226">
    <property type="entry name" value="PRK05673.1"/>
    <property type="match status" value="1"/>
</dbReference>
<dbReference type="PANTHER" id="PTHR32294:SF0">
    <property type="entry name" value="DNA POLYMERASE III SUBUNIT ALPHA"/>
    <property type="match status" value="1"/>
</dbReference>
<dbReference type="NCBIfam" id="NF005298">
    <property type="entry name" value="PRK06826.1"/>
    <property type="match status" value="1"/>
</dbReference>
<keyword evidence="3" id="KW-0548">Nucleotidyltransferase</keyword>
<reference evidence="8 9" key="1">
    <citation type="submission" date="2016-12" db="EMBL/GenBank/DDBJ databases">
        <title>Candidatus Reconcilibacillus cellulovorans genome.</title>
        <authorList>
            <person name="Kolinko S."/>
            <person name="Wu Y.-W."/>
            <person name="Tachea F."/>
            <person name="Denzel E."/>
            <person name="Hiras J."/>
            <person name="Baecker N."/>
            <person name="Chan L.J."/>
            <person name="Eichorst S.A."/>
            <person name="Frey D."/>
            <person name="Adams P.D."/>
            <person name="Pray T."/>
            <person name="Tanjore D."/>
            <person name="Petzold C.J."/>
            <person name="Gladden J.M."/>
            <person name="Simmons B.A."/>
            <person name="Singer S.W."/>
        </authorList>
    </citation>
    <scope>NUCLEOTIDE SEQUENCE [LARGE SCALE GENOMIC DNA]</scope>
    <source>
        <strain evidence="8">JTherm</strain>
    </source>
</reference>
<sequence>MAGFVHLHVHSEYSLLDGAARIDALVDRAAEWGCPALALTDHAAMYGAIAFYKACRERGVKPIVGCEMNVTSADGRPVEAQARGGLAFYHLVLLACDAVGYRNLMRLCSIAHLRGDHAVPYVRFEELADHREGLICLSGCMRGEVPALLARGHRQEAKFVARKYRDLFGERYYLELQNHGIPAQASVTAELAALAAETGIPPVATNDVHYLDREDAVLHELLRAVARGRPVDDDGRSDAEDNGRRYFRSAEEMIRLFARVPGAVENTVHIAEQCDLRLELGRPVLPRFEPIPDGLSAGDYLRRLCEEGIVRRYGERPEWSDEQFRFRVRERLAYELDVILRMGFADYFLIVWDFVRFARERGIAVGPGRGSSAGSLVAYALGITDVDPIRHRLLFERFLNPERVSMPDIDIDFSDERRDEIIRYVADKYGRDRVAHIATFGTMAARAAVRDVGRVIDVSPATVDRTARLIPNRPGMTIRAALEQQPDLRRWVESEPEAARLVELAMKVEGFPRHVSTHAAGVVISPGPLTDLVPLQQGGETAPLTQYPMEDVESVGLLKIDFLGLRNLSIIERTVRTVREQLGVEVRFAEAMERDDPATYAMLADGETTGVFQLESAGMRRVLREMRPSRFEDIVSVLALYRPGPMEFIPQYVRAKHGLEQVRYPHPDLEPILRDTYGIIIYQEQIMQIASKMAGFSLGEADLLRRAVSKKKREVLDEQRERFVRGACARGYAAEDAHRVYDMIVRFADYGFPRAHAAAYAVVAFQTAYLKAHFPVQFMAAMLASVSGHPRKVAEYLEECRRMGIEVLPPDINESEAHFTPVPGRTGFSRGQNGDSLAGEVEAFGSDRAEHPGVAGAAGSGGRVGTEVSVAGGAGGAVRFGLAAVKNVGLQAIEAIVAERRRRPFASLADFCRRVDLRVCNKRVIESLILAGAFDRLGGHRAQLVAALDAVMDAAARWRKGRDEFQLHLFGLQEEANWDEPLPDVRPYTPEQLLEWERELLGLYLSGHPLDAWSRELRALEIDELHRLAEYPDGQTVLTAGMIASVKTTATRKGRLMAFAELENRAEKAELILFPDVWERYGDAVAKGSLWIVLAKLEVDDEGAVRLIAERLFSLTQEEDRRAAAAVRKRLSGRIRQASAVAVSGEAASGRPVAPQRVFVRLAPDRERPELLIELRRLLGEHPGVLPVVLYYERTRRAVALGDKLRVRPSPELFRAVEQLLGAGTIRVK</sequence>
<dbReference type="CDD" id="cd12113">
    <property type="entry name" value="PHP_PolIIIA_DnaE3"/>
    <property type="match status" value="1"/>
</dbReference>
<dbReference type="InterPro" id="IPR004805">
    <property type="entry name" value="DnaE2/DnaE/PolC"/>
</dbReference>
<dbReference type="Gene3D" id="1.10.150.870">
    <property type="match status" value="2"/>
</dbReference>
<dbReference type="InterPro" id="IPR003141">
    <property type="entry name" value="Pol/His_phosphatase_N"/>
</dbReference>
<dbReference type="Pfam" id="PF20914">
    <property type="entry name" value="DNA_pol_IIIA_C"/>
    <property type="match status" value="1"/>
</dbReference>
<dbReference type="PANTHER" id="PTHR32294">
    <property type="entry name" value="DNA POLYMERASE III SUBUNIT ALPHA"/>
    <property type="match status" value="1"/>
</dbReference>
<organism evidence="8 9">
    <name type="scientific">Candidatus Reconcilbacillus cellulovorans</name>
    <dbReference type="NCBI Taxonomy" id="1906605"/>
    <lineage>
        <taxon>Bacteria</taxon>
        <taxon>Bacillati</taxon>
        <taxon>Bacillota</taxon>
        <taxon>Bacilli</taxon>
        <taxon>Bacillales</taxon>
        <taxon>Paenibacillaceae</taxon>
        <taxon>Candidatus Reconcilbacillus</taxon>
    </lineage>
</organism>
<comment type="catalytic activity">
    <reaction evidence="6">
        <text>DNA(n) + a 2'-deoxyribonucleoside 5'-triphosphate = DNA(n+1) + diphosphate</text>
        <dbReference type="Rhea" id="RHEA:22508"/>
        <dbReference type="Rhea" id="RHEA-COMP:17339"/>
        <dbReference type="Rhea" id="RHEA-COMP:17340"/>
        <dbReference type="ChEBI" id="CHEBI:33019"/>
        <dbReference type="ChEBI" id="CHEBI:61560"/>
        <dbReference type="ChEBI" id="CHEBI:173112"/>
        <dbReference type="EC" id="2.7.7.7"/>
    </reaction>
</comment>
<dbReference type="Gene3D" id="1.10.10.1600">
    <property type="entry name" value="Bacterial DNA polymerase III alpha subunit, thumb domain"/>
    <property type="match status" value="1"/>
</dbReference>
<dbReference type="Pfam" id="PF02811">
    <property type="entry name" value="PHP"/>
    <property type="match status" value="1"/>
</dbReference>
<dbReference type="Gene3D" id="3.20.20.140">
    <property type="entry name" value="Metal-dependent hydrolases"/>
    <property type="match status" value="1"/>
</dbReference>
<keyword evidence="4" id="KW-0235">DNA replication</keyword>
<evidence type="ECO:0000256" key="3">
    <source>
        <dbReference type="ARBA" id="ARBA00022695"/>
    </source>
</evidence>
<dbReference type="EMBL" id="MOXJ01000002">
    <property type="protein sequence ID" value="PDO11539.1"/>
    <property type="molecule type" value="Genomic_DNA"/>
</dbReference>
<evidence type="ECO:0000313" key="8">
    <source>
        <dbReference type="EMBL" id="PDO11539.1"/>
    </source>
</evidence>
<dbReference type="SMART" id="SM00481">
    <property type="entry name" value="POLIIIAc"/>
    <property type="match status" value="1"/>
</dbReference>
<dbReference type="InterPro" id="IPR029460">
    <property type="entry name" value="DNAPol_HHH"/>
</dbReference>
<evidence type="ECO:0000256" key="6">
    <source>
        <dbReference type="ARBA" id="ARBA00049244"/>
    </source>
</evidence>
<evidence type="ECO:0000256" key="1">
    <source>
        <dbReference type="ARBA" id="ARBA00012417"/>
    </source>
</evidence>
<evidence type="ECO:0000256" key="2">
    <source>
        <dbReference type="ARBA" id="ARBA00022679"/>
    </source>
</evidence>
<dbReference type="InterPro" id="IPR011708">
    <property type="entry name" value="DNA_pol3_alpha_NTPase_dom"/>
</dbReference>
<dbReference type="AlphaFoldDB" id="A0A2A6E407"/>
<evidence type="ECO:0000259" key="7">
    <source>
        <dbReference type="SMART" id="SM00481"/>
    </source>
</evidence>
<dbReference type="InterPro" id="IPR004013">
    <property type="entry name" value="PHP_dom"/>
</dbReference>
<evidence type="ECO:0000313" key="9">
    <source>
        <dbReference type="Proteomes" id="UP000243688"/>
    </source>
</evidence>
<dbReference type="InterPro" id="IPR048472">
    <property type="entry name" value="DNA_pol_IIIA_C"/>
</dbReference>
<dbReference type="GO" id="GO:0008408">
    <property type="term" value="F:3'-5' exonuclease activity"/>
    <property type="evidence" value="ECO:0007669"/>
    <property type="project" value="InterPro"/>
</dbReference>
<dbReference type="InterPro" id="IPR041931">
    <property type="entry name" value="DNA_pol3_alpha_thumb_dom"/>
</dbReference>
<dbReference type="NCBIfam" id="TIGR00594">
    <property type="entry name" value="polc"/>
    <property type="match status" value="1"/>
</dbReference>
<dbReference type="Pfam" id="PF14579">
    <property type="entry name" value="HHH_6"/>
    <property type="match status" value="1"/>
</dbReference>
<protein>
    <recommendedName>
        <fullName evidence="1">DNA-directed DNA polymerase</fullName>
        <ecNumber evidence="1">2.7.7.7</ecNumber>
    </recommendedName>
</protein>